<feature type="compositionally biased region" description="Polar residues" evidence="1">
    <location>
        <begin position="204"/>
        <end position="214"/>
    </location>
</feature>
<dbReference type="Pfam" id="PF12776">
    <property type="entry name" value="Myb_DNA-bind_3"/>
    <property type="match status" value="1"/>
</dbReference>
<evidence type="ECO:0000313" key="3">
    <source>
        <dbReference type="EMBL" id="CAH9072685.1"/>
    </source>
</evidence>
<keyword evidence="4" id="KW-1185">Reference proteome</keyword>
<name>A0A9P0YRF0_CUSEU</name>
<organism evidence="3 4">
    <name type="scientific">Cuscuta europaea</name>
    <name type="common">European dodder</name>
    <dbReference type="NCBI Taxonomy" id="41803"/>
    <lineage>
        <taxon>Eukaryota</taxon>
        <taxon>Viridiplantae</taxon>
        <taxon>Streptophyta</taxon>
        <taxon>Embryophyta</taxon>
        <taxon>Tracheophyta</taxon>
        <taxon>Spermatophyta</taxon>
        <taxon>Magnoliopsida</taxon>
        <taxon>eudicotyledons</taxon>
        <taxon>Gunneridae</taxon>
        <taxon>Pentapetalae</taxon>
        <taxon>asterids</taxon>
        <taxon>lamiids</taxon>
        <taxon>Solanales</taxon>
        <taxon>Convolvulaceae</taxon>
        <taxon>Cuscuteae</taxon>
        <taxon>Cuscuta</taxon>
        <taxon>Cuscuta subgen. Cuscuta</taxon>
    </lineage>
</organism>
<sequence length="323" mass="36396">MTDHGAFYCSIHRPQMAHVAKGTRRKWTAQEDQTLVNCMVELHTHGTHNGKKGGFEAGYLSELAKMMSQKLPHSHLEAKPHIESRIRTLKQVWQEYYDLLNGRTASLSGFGWDPISKMITASNEVWEAIAESKSKVGALRRKSLWYYEQFCAIYSVDRATGATGMECEDMVQESEFDPAFESQHMQDVNDSSVSGVANKKTSKRPATSDNDTPQSSLNSSTSNSRGKKKGKSSSSIHSFSTYVEAASIRLEKAGLEMSRVDTDIEDKTSRLPIALGALKGMTLPMKFKIMKKMGKNQSELLYFYGLPDEEKMDWCKWYLEDES</sequence>
<accession>A0A9P0YRF0</accession>
<dbReference type="Proteomes" id="UP001152484">
    <property type="component" value="Unassembled WGS sequence"/>
</dbReference>
<gene>
    <name evidence="3" type="ORF">CEURO_LOCUS4479</name>
</gene>
<dbReference type="PANTHER" id="PTHR46250">
    <property type="entry name" value="MYB/SANT-LIKE DNA-BINDING DOMAIN PROTEIN-RELATED"/>
    <property type="match status" value="1"/>
</dbReference>
<reference evidence="3" key="1">
    <citation type="submission" date="2022-07" db="EMBL/GenBank/DDBJ databases">
        <authorList>
            <person name="Macas J."/>
            <person name="Novak P."/>
            <person name="Neumann P."/>
        </authorList>
    </citation>
    <scope>NUCLEOTIDE SEQUENCE</scope>
</reference>
<comment type="caution">
    <text evidence="3">The sequence shown here is derived from an EMBL/GenBank/DDBJ whole genome shotgun (WGS) entry which is preliminary data.</text>
</comment>
<dbReference type="OrthoDB" id="1302841at2759"/>
<feature type="compositionally biased region" description="Low complexity" evidence="1">
    <location>
        <begin position="215"/>
        <end position="224"/>
    </location>
</feature>
<dbReference type="PANTHER" id="PTHR46250:SF15">
    <property type="entry name" value="OS01G0523800 PROTEIN"/>
    <property type="match status" value="1"/>
</dbReference>
<protein>
    <recommendedName>
        <fullName evidence="2">Myb/SANT-like domain-containing protein</fullName>
    </recommendedName>
</protein>
<dbReference type="EMBL" id="CAMAPE010000008">
    <property type="protein sequence ID" value="CAH9072685.1"/>
    <property type="molecule type" value="Genomic_DNA"/>
</dbReference>
<evidence type="ECO:0000313" key="4">
    <source>
        <dbReference type="Proteomes" id="UP001152484"/>
    </source>
</evidence>
<dbReference type="AlphaFoldDB" id="A0A9P0YRF0"/>
<evidence type="ECO:0000259" key="2">
    <source>
        <dbReference type="Pfam" id="PF12776"/>
    </source>
</evidence>
<feature type="region of interest" description="Disordered" evidence="1">
    <location>
        <begin position="187"/>
        <end position="234"/>
    </location>
</feature>
<evidence type="ECO:0000256" key="1">
    <source>
        <dbReference type="SAM" id="MobiDB-lite"/>
    </source>
</evidence>
<feature type="domain" description="Myb/SANT-like" evidence="2">
    <location>
        <begin position="26"/>
        <end position="128"/>
    </location>
</feature>
<proteinExistence type="predicted"/>
<dbReference type="InterPro" id="IPR024752">
    <property type="entry name" value="Myb/SANT-like_dom"/>
</dbReference>